<name>A0A6J7DF75_9ZZZZ</name>
<dbReference type="AlphaFoldDB" id="A0A6J7DF75"/>
<organism evidence="1">
    <name type="scientific">freshwater metagenome</name>
    <dbReference type="NCBI Taxonomy" id="449393"/>
    <lineage>
        <taxon>unclassified sequences</taxon>
        <taxon>metagenomes</taxon>
        <taxon>ecological metagenomes</taxon>
    </lineage>
</organism>
<dbReference type="EMBL" id="CAFBLG010000092">
    <property type="protein sequence ID" value="CAB4869662.1"/>
    <property type="molecule type" value="Genomic_DNA"/>
</dbReference>
<reference evidence="1" key="1">
    <citation type="submission" date="2020-05" db="EMBL/GenBank/DDBJ databases">
        <authorList>
            <person name="Chiriac C."/>
            <person name="Salcher M."/>
            <person name="Ghai R."/>
            <person name="Kavagutti S V."/>
        </authorList>
    </citation>
    <scope>NUCLEOTIDE SEQUENCE</scope>
</reference>
<sequence>MASPIFLPNKSVINCVFEAVSRELSVKALRRPTDELRTVRTVNRSVENWEASAADCLLTLSANDLRRAITDALLLPPKIFMITYSSPNLQ</sequence>
<protein>
    <submittedName>
        <fullName evidence="1">Unannotated protein</fullName>
    </submittedName>
</protein>
<accession>A0A6J7DF75</accession>
<evidence type="ECO:0000313" key="1">
    <source>
        <dbReference type="EMBL" id="CAB4869662.1"/>
    </source>
</evidence>
<gene>
    <name evidence="1" type="ORF">UFOPK3295_00850</name>
</gene>
<proteinExistence type="predicted"/>